<organism evidence="2 3">
    <name type="scientific">Roseivivax halodurans JCM 10272</name>
    <dbReference type="NCBI Taxonomy" id="1449350"/>
    <lineage>
        <taxon>Bacteria</taxon>
        <taxon>Pseudomonadati</taxon>
        <taxon>Pseudomonadota</taxon>
        <taxon>Alphaproteobacteria</taxon>
        <taxon>Rhodobacterales</taxon>
        <taxon>Roseobacteraceae</taxon>
        <taxon>Roseivivax</taxon>
    </lineage>
</organism>
<gene>
    <name evidence="2" type="ORF">OCH239_05630</name>
</gene>
<keyword evidence="1" id="KW-0472">Membrane</keyword>
<feature type="transmembrane region" description="Helical" evidence="1">
    <location>
        <begin position="16"/>
        <end position="38"/>
    </location>
</feature>
<keyword evidence="3" id="KW-1185">Reference proteome</keyword>
<dbReference type="RefSeq" id="WP_037267677.1">
    <property type="nucleotide sequence ID" value="NZ_JALZ01000148.1"/>
</dbReference>
<keyword evidence="1" id="KW-0812">Transmembrane</keyword>
<evidence type="ECO:0000313" key="3">
    <source>
        <dbReference type="Proteomes" id="UP000022447"/>
    </source>
</evidence>
<accession>X7E2G3</accession>
<evidence type="ECO:0000256" key="1">
    <source>
        <dbReference type="SAM" id="Phobius"/>
    </source>
</evidence>
<proteinExistence type="predicted"/>
<dbReference type="AlphaFoldDB" id="X7E2G3"/>
<sequence>MRRRDDLAVHNERVKLYVTISNAVGLAFFGLGVARPLADGTVPVTAWVICHLAVAGVMVGNAYIALGRLETEAQDLDGETRK</sequence>
<keyword evidence="1" id="KW-1133">Transmembrane helix</keyword>
<protein>
    <recommendedName>
        <fullName evidence="4">Amino acid transporter</fullName>
    </recommendedName>
</protein>
<dbReference type="EMBL" id="JALZ01000148">
    <property type="protein sequence ID" value="ETX09358.1"/>
    <property type="molecule type" value="Genomic_DNA"/>
</dbReference>
<evidence type="ECO:0000313" key="2">
    <source>
        <dbReference type="EMBL" id="ETX09358.1"/>
    </source>
</evidence>
<dbReference type="Proteomes" id="UP000022447">
    <property type="component" value="Unassembled WGS sequence"/>
</dbReference>
<reference evidence="2 3" key="1">
    <citation type="submission" date="2014-01" db="EMBL/GenBank/DDBJ databases">
        <title>Roseivivax halodurans JCM 10272 Genome Sequencing.</title>
        <authorList>
            <person name="Lai Q."/>
            <person name="Li G."/>
            <person name="Shao Z."/>
        </authorList>
    </citation>
    <scope>NUCLEOTIDE SEQUENCE [LARGE SCALE GENOMIC DNA]</scope>
    <source>
        <strain evidence="2 3">JCM 10272</strain>
    </source>
</reference>
<comment type="caution">
    <text evidence="2">The sequence shown here is derived from an EMBL/GenBank/DDBJ whole genome shotgun (WGS) entry which is preliminary data.</text>
</comment>
<feature type="transmembrane region" description="Helical" evidence="1">
    <location>
        <begin position="44"/>
        <end position="66"/>
    </location>
</feature>
<dbReference type="OrthoDB" id="7871392at2"/>
<evidence type="ECO:0008006" key="4">
    <source>
        <dbReference type="Google" id="ProtNLM"/>
    </source>
</evidence>
<name>X7E2G3_9RHOB</name>